<organism evidence="1 2">
    <name type="scientific">Panagrolaimus sp. PS1159</name>
    <dbReference type="NCBI Taxonomy" id="55785"/>
    <lineage>
        <taxon>Eukaryota</taxon>
        <taxon>Metazoa</taxon>
        <taxon>Ecdysozoa</taxon>
        <taxon>Nematoda</taxon>
        <taxon>Chromadorea</taxon>
        <taxon>Rhabditida</taxon>
        <taxon>Tylenchina</taxon>
        <taxon>Panagrolaimomorpha</taxon>
        <taxon>Panagrolaimoidea</taxon>
        <taxon>Panagrolaimidae</taxon>
        <taxon>Panagrolaimus</taxon>
    </lineage>
</organism>
<reference evidence="2" key="1">
    <citation type="submission" date="2022-11" db="UniProtKB">
        <authorList>
            <consortium name="WormBaseParasite"/>
        </authorList>
    </citation>
    <scope>IDENTIFICATION</scope>
</reference>
<protein>
    <submittedName>
        <fullName evidence="2">JmjC domain-containing protein</fullName>
    </submittedName>
</protein>
<dbReference type="Proteomes" id="UP000887580">
    <property type="component" value="Unplaced"/>
</dbReference>
<evidence type="ECO:0000313" key="2">
    <source>
        <dbReference type="WBParaSite" id="PS1159_v2.g6595.t1"/>
    </source>
</evidence>
<accession>A0AC35GME8</accession>
<evidence type="ECO:0000313" key="1">
    <source>
        <dbReference type="Proteomes" id="UP000887580"/>
    </source>
</evidence>
<name>A0AC35GME8_9BILA</name>
<proteinExistence type="predicted"/>
<dbReference type="WBParaSite" id="PS1159_v2.g6595.t1">
    <property type="protein sequence ID" value="PS1159_v2.g6595.t1"/>
    <property type="gene ID" value="PS1159_v2.g6595"/>
</dbReference>
<sequence>MQLPDGDFTIDTIVDLVGRDEEIQVIDVYMQESNTMSMGAFYDRWKDENRERLYNMLSFEFSRTKLMKLVKAPKLMCDLSWVHRFWPPDGSSSEGYIVSPEDVEFKPDVAMFCLLGMGGSYTDFHIDFGGSSVWYHVYRGKKVFYVIQPSKETLAKFVEWTNGPNRSEKFFVDLMPPRLMKKVEINEVDNSPDDVIDGFRNLVPYLKKWVQRDKEQKENYKLPNIFRNTIPRLEKMIRQYDKDRFDYYEPESSKPKKNLSTKKRKLSTKTKDTRKEPKKAKITEKNVQVYHSGRSDIPSTTTTTAEYDSNVLDTNAEIIDFDFDAGESFFGRSDIPLTTTTTPHSVDEEEPANQTQADSNVLDTNVSQKIFCIY</sequence>